<keyword evidence="2 5" id="KW-0808">Transferase</keyword>
<dbReference type="PANTHER" id="PTHR12684:SF2">
    <property type="entry name" value="TRNA 2'-PHOSPHOTRANSFERASE 1"/>
    <property type="match status" value="1"/>
</dbReference>
<dbReference type="PANTHER" id="PTHR12684">
    <property type="entry name" value="PUTATIVE PHOSPHOTRANSFERASE"/>
    <property type="match status" value="1"/>
</dbReference>
<dbReference type="HAMAP" id="MF_00299">
    <property type="entry name" value="KptA"/>
    <property type="match status" value="1"/>
</dbReference>
<dbReference type="RefSeq" id="WP_087463877.1">
    <property type="nucleotide sequence ID" value="NZ_CP021425.1"/>
</dbReference>
<dbReference type="GO" id="GO:0003950">
    <property type="term" value="F:NAD+ poly-ADP-ribosyltransferase activity"/>
    <property type="evidence" value="ECO:0007669"/>
    <property type="project" value="InterPro"/>
</dbReference>
<dbReference type="OrthoDB" id="4537997at2"/>
<keyword evidence="7" id="KW-1185">Reference proteome</keyword>
<evidence type="ECO:0000256" key="5">
    <source>
        <dbReference type="HAMAP-Rule" id="MF_00299"/>
    </source>
</evidence>
<evidence type="ECO:0000256" key="4">
    <source>
        <dbReference type="ARBA" id="ARBA00025212"/>
    </source>
</evidence>
<organism evidence="6 7">
    <name type="scientific">Oleiphilus messinensis</name>
    <dbReference type="NCBI Taxonomy" id="141451"/>
    <lineage>
        <taxon>Bacteria</taxon>
        <taxon>Pseudomonadati</taxon>
        <taxon>Pseudomonadota</taxon>
        <taxon>Gammaproteobacteria</taxon>
        <taxon>Oceanospirillales</taxon>
        <taxon>Oleiphilaceae</taxon>
        <taxon>Oleiphilus</taxon>
    </lineage>
</organism>
<gene>
    <name evidence="5" type="primary">kptA</name>
    <name evidence="6" type="ORF">OLMES_5190</name>
</gene>
<evidence type="ECO:0000256" key="1">
    <source>
        <dbReference type="ARBA" id="ARBA00009836"/>
    </source>
</evidence>
<dbReference type="Gene3D" id="3.20.170.30">
    <property type="match status" value="1"/>
</dbReference>
<protein>
    <recommendedName>
        <fullName evidence="5">Probable RNA 2'-phosphotransferase</fullName>
        <ecNumber evidence="5">2.7.1.-</ecNumber>
    </recommendedName>
</protein>
<dbReference type="InterPro" id="IPR042080">
    <property type="entry name" value="RNA_2'-PTrans_N"/>
</dbReference>
<reference evidence="6 7" key="1">
    <citation type="submission" date="2017-05" db="EMBL/GenBank/DDBJ databases">
        <title>Genomic insights into alkan degradation activity of Oleiphilus messinensis.</title>
        <authorList>
            <person name="Kozyavkin S.A."/>
            <person name="Slesarev A.I."/>
            <person name="Golyshin P.N."/>
            <person name="Korzhenkov A."/>
            <person name="Golyshina O.N."/>
            <person name="Toshchakov S.V."/>
        </authorList>
    </citation>
    <scope>NUCLEOTIDE SEQUENCE [LARGE SCALE GENOMIC DNA]</scope>
    <source>
        <strain evidence="6 7">ME102</strain>
    </source>
</reference>
<dbReference type="Gene3D" id="1.10.10.970">
    <property type="entry name" value="RNA 2'-phosphotransferase, Tpt1/KptA family, N-terminal domain"/>
    <property type="match status" value="1"/>
</dbReference>
<dbReference type="InterPro" id="IPR042081">
    <property type="entry name" value="RNA_2'-PTrans_C"/>
</dbReference>
<comment type="similarity">
    <text evidence="1 5">Belongs to the KptA/TPT1 family.</text>
</comment>
<dbReference type="AlphaFoldDB" id="A0A1Y0IIF5"/>
<dbReference type="SUPFAM" id="SSF56399">
    <property type="entry name" value="ADP-ribosylation"/>
    <property type="match status" value="1"/>
</dbReference>
<dbReference type="InterPro" id="IPR002745">
    <property type="entry name" value="Ptrans_KptA/Tpt1"/>
</dbReference>
<proteinExistence type="inferred from homology"/>
<evidence type="ECO:0000313" key="6">
    <source>
        <dbReference type="EMBL" id="ARU59174.1"/>
    </source>
</evidence>
<dbReference type="EC" id="2.7.1.-" evidence="5"/>
<evidence type="ECO:0000313" key="7">
    <source>
        <dbReference type="Proteomes" id="UP000196027"/>
    </source>
</evidence>
<dbReference type="KEGG" id="ome:OLMES_5190"/>
<evidence type="ECO:0000256" key="2">
    <source>
        <dbReference type="ARBA" id="ARBA00022679"/>
    </source>
</evidence>
<keyword evidence="3 5" id="KW-0520">NAD</keyword>
<dbReference type="GO" id="GO:0006388">
    <property type="term" value="P:tRNA splicing, via endonucleolytic cleavage and ligation"/>
    <property type="evidence" value="ECO:0007669"/>
    <property type="project" value="UniProtKB-UniRule"/>
</dbReference>
<dbReference type="GO" id="GO:0000215">
    <property type="term" value="F:tRNA 2'-phosphotransferase activity"/>
    <property type="evidence" value="ECO:0007669"/>
    <property type="project" value="TreeGrafter"/>
</dbReference>
<comment type="function">
    <text evidence="4 5">Removes the 2'-phosphate from RNA via an intermediate in which the phosphate is ADP-ribosylated by NAD followed by a presumed transesterification to release the RNA and generate ADP-ribose 1''-2''-cyclic phosphate (APPR&gt;P). May function as an ADP-ribosylase.</text>
</comment>
<dbReference type="EMBL" id="CP021425">
    <property type="protein sequence ID" value="ARU59174.1"/>
    <property type="molecule type" value="Genomic_DNA"/>
</dbReference>
<dbReference type="Pfam" id="PF01885">
    <property type="entry name" value="PTS_2-RNA"/>
    <property type="match status" value="1"/>
</dbReference>
<dbReference type="Proteomes" id="UP000196027">
    <property type="component" value="Chromosome"/>
</dbReference>
<evidence type="ECO:0000256" key="3">
    <source>
        <dbReference type="ARBA" id="ARBA00023027"/>
    </source>
</evidence>
<sequence>MSTDKDKNKSSEQVKLSRTVAHALRHAPEIYGLKLDEFGWVDLTQLIHALKNKDQHWSNISTEDLIQIVDSREKQRFELNGTQIRAIYGHSFTAPINYPSAHPPPLLYHGTTAIFAKAIMETGLLPMQRQYVHLSDDRETATAVALRRTSNPVILRIDAAAANRDGIRFYKGNDRVWLTSEVDSQYIVLDVII</sequence>
<dbReference type="InterPro" id="IPR022928">
    <property type="entry name" value="RNA_2'-PTrans_KptA"/>
</dbReference>
<accession>A0A1Y0IIF5</accession>
<name>A0A1Y0IIF5_9GAMM</name>